<dbReference type="InterPro" id="IPR046257">
    <property type="entry name" value="DUF6290"/>
</dbReference>
<gene>
    <name evidence="1" type="ORF">EB18_02313</name>
</gene>
<sequence length="73" mass="8418">MSTITVRLNKEEEELFKGYAALSGQNISTLLKKALINAIEDELDLKTFEVAYEEYMKDPETISHEDFKKELGF</sequence>
<dbReference type="NCBIfam" id="NF046040">
    <property type="entry name" value="RelB_antitoxin"/>
    <property type="match status" value="1"/>
</dbReference>
<reference evidence="1 2" key="1">
    <citation type="submission" date="2015-06" db="EMBL/GenBank/DDBJ databases">
        <title>The Genome Sequence of Enterococcus cecorum 170AEA1.</title>
        <authorList>
            <consortium name="The Broad Institute Genomics Platform"/>
            <consortium name="The Broad Institute Genome Sequencing Center for Infectious Disease"/>
            <person name="Earl A.M."/>
            <person name="Van Tyne D."/>
            <person name="Lebreton F."/>
            <person name="Saavedra J.T."/>
            <person name="Gilmore M.S."/>
            <person name="Manson McGuire A."/>
            <person name="Clock S."/>
            <person name="Crupain M."/>
            <person name="Rangan U."/>
            <person name="Young S."/>
            <person name="Abouelleil A."/>
            <person name="Cao P."/>
            <person name="Chapman S.B."/>
            <person name="Griggs A."/>
            <person name="Priest M."/>
            <person name="Shea T."/>
            <person name="Wortman J."/>
            <person name="Nusbaum C."/>
            <person name="Birren B."/>
        </authorList>
    </citation>
    <scope>NUCLEOTIDE SEQUENCE [LARGE SCALE GENOMIC DNA]</scope>
    <source>
        <strain evidence="1 2">170AEA1</strain>
    </source>
</reference>
<dbReference type="Pfam" id="PF19807">
    <property type="entry name" value="DUF6290"/>
    <property type="match status" value="1"/>
</dbReference>
<dbReference type="EMBL" id="LEOY01000025">
    <property type="protein sequence ID" value="RBR27248.1"/>
    <property type="molecule type" value="Genomic_DNA"/>
</dbReference>
<dbReference type="AlphaFoldDB" id="A0A366SMQ0"/>
<evidence type="ECO:0008006" key="3">
    <source>
        <dbReference type="Google" id="ProtNLM"/>
    </source>
</evidence>
<organism evidence="1 2">
    <name type="scientific">Enterococcus cecorum</name>
    <dbReference type="NCBI Taxonomy" id="44008"/>
    <lineage>
        <taxon>Bacteria</taxon>
        <taxon>Bacillati</taxon>
        <taxon>Bacillota</taxon>
        <taxon>Bacilli</taxon>
        <taxon>Lactobacillales</taxon>
        <taxon>Enterococcaceae</taxon>
        <taxon>Enterococcus</taxon>
    </lineage>
</organism>
<evidence type="ECO:0000313" key="1">
    <source>
        <dbReference type="EMBL" id="RBR27248.1"/>
    </source>
</evidence>
<accession>A0A366SMQ0</accession>
<dbReference type="RefSeq" id="WP_113785277.1">
    <property type="nucleotide sequence ID" value="NZ_KZ845706.1"/>
</dbReference>
<name>A0A366SMQ0_9ENTE</name>
<dbReference type="Proteomes" id="UP000252800">
    <property type="component" value="Unassembled WGS sequence"/>
</dbReference>
<protein>
    <recommendedName>
        <fullName evidence="3">Translation repressor RelB</fullName>
    </recommendedName>
</protein>
<proteinExistence type="predicted"/>
<comment type="caution">
    <text evidence="1">The sequence shown here is derived from an EMBL/GenBank/DDBJ whole genome shotgun (WGS) entry which is preliminary data.</text>
</comment>
<evidence type="ECO:0000313" key="2">
    <source>
        <dbReference type="Proteomes" id="UP000252800"/>
    </source>
</evidence>